<dbReference type="Proteomes" id="UP000183567">
    <property type="component" value="Unassembled WGS sequence"/>
</dbReference>
<name>A0A1J8Q0T1_9AGAM</name>
<dbReference type="AlphaFoldDB" id="A0A1J8Q0T1"/>
<evidence type="ECO:0000313" key="4">
    <source>
        <dbReference type="Proteomes" id="UP000183567"/>
    </source>
</evidence>
<evidence type="ECO:0000259" key="2">
    <source>
        <dbReference type="Pfam" id="PF00168"/>
    </source>
</evidence>
<proteinExistence type="predicted"/>
<dbReference type="Pfam" id="PF00168">
    <property type="entry name" value="C2"/>
    <property type="match status" value="1"/>
</dbReference>
<feature type="region of interest" description="Disordered" evidence="1">
    <location>
        <begin position="313"/>
        <end position="343"/>
    </location>
</feature>
<dbReference type="EMBL" id="LVVM01004092">
    <property type="protein sequence ID" value="OJA13595.1"/>
    <property type="molecule type" value="Genomic_DNA"/>
</dbReference>
<feature type="region of interest" description="Disordered" evidence="1">
    <location>
        <begin position="233"/>
        <end position="291"/>
    </location>
</feature>
<protein>
    <recommendedName>
        <fullName evidence="2">C2 domain-containing protein</fullName>
    </recommendedName>
</protein>
<sequence length="369" mass="41555">MGRHQTIAVPTLNRIELLPTGNAFSLHPIVRRKTEKLLPGPDISASIVPEDPERPPGPYRCYLEVSADTVRKRTRVSRKGNYTWDETFEFSVREDWPICIQLLARRAFYKDVLLASSGDWIQLPTNPQTQVVTRFLRDVHLEERNGVPGIYQASVTWKLGLTDPHPVTGHLSPNHPEEPIIEDVGELIAAPNPSRVELNGKALRHLNVGFSCHSFSDVSSFIVSLHDFEDASLSSESSSSSDHNEVLVSPVSDLPHGGLFPPNPRETDDTEKEATLTDYNPNDNLDGGELSETKQILDTDEVDSMISIRKDTVMTESPSRRRASMRTSSFWPNRSPSSSRGKARHTLWRRVKLIFSWRRPRNTDGESHP</sequence>
<dbReference type="SUPFAM" id="SSF49562">
    <property type="entry name" value="C2 domain (Calcium/lipid-binding domain, CaLB)"/>
    <property type="match status" value="1"/>
</dbReference>
<dbReference type="OrthoDB" id="2652907at2759"/>
<dbReference type="InterPro" id="IPR000008">
    <property type="entry name" value="C2_dom"/>
</dbReference>
<evidence type="ECO:0000256" key="1">
    <source>
        <dbReference type="SAM" id="MobiDB-lite"/>
    </source>
</evidence>
<evidence type="ECO:0000313" key="3">
    <source>
        <dbReference type="EMBL" id="OJA13595.1"/>
    </source>
</evidence>
<organism evidence="3 4">
    <name type="scientific">Rhizopogon vesiculosus</name>
    <dbReference type="NCBI Taxonomy" id="180088"/>
    <lineage>
        <taxon>Eukaryota</taxon>
        <taxon>Fungi</taxon>
        <taxon>Dikarya</taxon>
        <taxon>Basidiomycota</taxon>
        <taxon>Agaricomycotina</taxon>
        <taxon>Agaricomycetes</taxon>
        <taxon>Agaricomycetidae</taxon>
        <taxon>Boletales</taxon>
        <taxon>Suillineae</taxon>
        <taxon>Rhizopogonaceae</taxon>
        <taxon>Rhizopogon</taxon>
    </lineage>
</organism>
<keyword evidence="4" id="KW-1185">Reference proteome</keyword>
<accession>A0A1J8Q0T1</accession>
<gene>
    <name evidence="3" type="ORF">AZE42_02722</name>
</gene>
<feature type="compositionally biased region" description="Low complexity" evidence="1">
    <location>
        <begin position="328"/>
        <end position="340"/>
    </location>
</feature>
<reference evidence="3 4" key="1">
    <citation type="submission" date="2016-03" db="EMBL/GenBank/DDBJ databases">
        <title>Comparative genomics of the ectomycorrhizal sister species Rhizopogon vinicolor and Rhizopogon vesiculosus (Basidiomycota: Boletales) reveals a divergence of the mating type B locus.</title>
        <authorList>
            <person name="Mujic A.B."/>
            <person name="Kuo A."/>
            <person name="Tritt A."/>
            <person name="Lipzen A."/>
            <person name="Chen C."/>
            <person name="Johnson J."/>
            <person name="Sharma A."/>
            <person name="Barry K."/>
            <person name="Grigoriev I.V."/>
            <person name="Spatafora J.W."/>
        </authorList>
    </citation>
    <scope>NUCLEOTIDE SEQUENCE [LARGE SCALE GENOMIC DNA]</scope>
    <source>
        <strain evidence="3 4">AM-OR11-056</strain>
    </source>
</reference>
<comment type="caution">
    <text evidence="3">The sequence shown here is derived from an EMBL/GenBank/DDBJ whole genome shotgun (WGS) entry which is preliminary data.</text>
</comment>
<feature type="domain" description="C2" evidence="2">
    <location>
        <begin position="57"/>
        <end position="114"/>
    </location>
</feature>
<dbReference type="InterPro" id="IPR035892">
    <property type="entry name" value="C2_domain_sf"/>
</dbReference>